<gene>
    <name evidence="3" type="ORF">DBRI1063_LOCUS11802</name>
</gene>
<evidence type="ECO:0000256" key="2">
    <source>
        <dbReference type="SAM" id="Phobius"/>
    </source>
</evidence>
<dbReference type="EMBL" id="HBGN01018541">
    <property type="protein sequence ID" value="CAD9331442.1"/>
    <property type="molecule type" value="Transcribed_RNA"/>
</dbReference>
<dbReference type="AlphaFoldDB" id="A0A6U3RJE3"/>
<keyword evidence="2" id="KW-0812">Transmembrane</keyword>
<sequence>MEEDKDEYIPPVKAQDAAEYSSAAAKQSLNAANKAMLESIRMAKEAEAAAALVATSDEIVTNEPIEGDDDVDGTEYYCVKNVGGESLSAAPPPPPSPAAAATTPLTYDDNEQVPMRDFSRASGSERAEATSRLSRYRAARRRRARRIRRATRVAATMIFILLAAWYWSSTYRRPANQDGAGGDVNTSERKNVEVELDIRVDENNSKGEKNDDDNEEYEDDDEDEEYEEEEYEDEYEDEGVSDVGHDIDKEENGLNDEGDDEYEDYYEEEEEEEEASYQKVRHEEEL</sequence>
<feature type="transmembrane region" description="Helical" evidence="2">
    <location>
        <begin position="150"/>
        <end position="167"/>
    </location>
</feature>
<evidence type="ECO:0000256" key="1">
    <source>
        <dbReference type="SAM" id="MobiDB-lite"/>
    </source>
</evidence>
<organism evidence="3">
    <name type="scientific">Ditylum brightwellii</name>
    <dbReference type="NCBI Taxonomy" id="49249"/>
    <lineage>
        <taxon>Eukaryota</taxon>
        <taxon>Sar</taxon>
        <taxon>Stramenopiles</taxon>
        <taxon>Ochrophyta</taxon>
        <taxon>Bacillariophyta</taxon>
        <taxon>Mediophyceae</taxon>
        <taxon>Lithodesmiophycidae</taxon>
        <taxon>Lithodesmiales</taxon>
        <taxon>Lithodesmiaceae</taxon>
        <taxon>Ditylum</taxon>
    </lineage>
</organism>
<feature type="compositionally biased region" description="Basic and acidic residues" evidence="1">
    <location>
        <begin position="243"/>
        <end position="252"/>
    </location>
</feature>
<proteinExistence type="predicted"/>
<feature type="region of interest" description="Disordered" evidence="1">
    <location>
        <begin position="85"/>
        <end position="111"/>
    </location>
</feature>
<keyword evidence="2" id="KW-0472">Membrane</keyword>
<protein>
    <submittedName>
        <fullName evidence="3">Uncharacterized protein</fullName>
    </submittedName>
</protein>
<keyword evidence="2" id="KW-1133">Transmembrane helix</keyword>
<feature type="region of interest" description="Disordered" evidence="1">
    <location>
        <begin position="177"/>
        <end position="286"/>
    </location>
</feature>
<feature type="compositionally biased region" description="Acidic residues" evidence="1">
    <location>
        <begin position="253"/>
        <end position="275"/>
    </location>
</feature>
<accession>A0A6U3RJE3</accession>
<evidence type="ECO:0000313" key="3">
    <source>
        <dbReference type="EMBL" id="CAD9331442.1"/>
    </source>
</evidence>
<feature type="compositionally biased region" description="Basic and acidic residues" evidence="1">
    <location>
        <begin position="186"/>
        <end position="209"/>
    </location>
</feature>
<name>A0A6U3RJE3_9STRA</name>
<reference evidence="3" key="1">
    <citation type="submission" date="2021-01" db="EMBL/GenBank/DDBJ databases">
        <authorList>
            <person name="Corre E."/>
            <person name="Pelletier E."/>
            <person name="Niang G."/>
            <person name="Scheremetjew M."/>
            <person name="Finn R."/>
            <person name="Kale V."/>
            <person name="Holt S."/>
            <person name="Cochrane G."/>
            <person name="Meng A."/>
            <person name="Brown T."/>
            <person name="Cohen L."/>
        </authorList>
    </citation>
    <scope>NUCLEOTIDE SEQUENCE</scope>
    <source>
        <strain evidence="3">Pop2</strain>
    </source>
</reference>
<feature type="compositionally biased region" description="Acidic residues" evidence="1">
    <location>
        <begin position="210"/>
        <end position="240"/>
    </location>
</feature>